<dbReference type="PROSITE" id="PS50887">
    <property type="entry name" value="GGDEF"/>
    <property type="match status" value="1"/>
</dbReference>
<feature type="domain" description="GGDEF" evidence="4">
    <location>
        <begin position="247"/>
        <end position="380"/>
    </location>
</feature>
<keyword evidence="6" id="KW-1185">Reference proteome</keyword>
<evidence type="ECO:0000256" key="2">
    <source>
        <dbReference type="ARBA" id="ARBA00034247"/>
    </source>
</evidence>
<evidence type="ECO:0000313" key="5">
    <source>
        <dbReference type="EMBL" id="MDP9837416.1"/>
    </source>
</evidence>
<evidence type="ECO:0000313" key="6">
    <source>
        <dbReference type="Proteomes" id="UP001241472"/>
    </source>
</evidence>
<dbReference type="RefSeq" id="WP_306834128.1">
    <property type="nucleotide sequence ID" value="NZ_JAUSRF010000006.1"/>
</dbReference>
<reference evidence="5 6" key="1">
    <citation type="submission" date="2023-07" db="EMBL/GenBank/DDBJ databases">
        <title>Sorghum-associated microbial communities from plants grown in Nebraska, USA.</title>
        <authorList>
            <person name="Schachtman D."/>
        </authorList>
    </citation>
    <scope>NUCLEOTIDE SEQUENCE [LARGE SCALE GENOMIC DNA]</scope>
    <source>
        <strain evidence="5 6">DS1307</strain>
    </source>
</reference>
<gene>
    <name evidence="5" type="ORF">J2T09_002168</name>
</gene>
<feature type="transmembrane region" description="Helical" evidence="3">
    <location>
        <begin position="6"/>
        <end position="26"/>
    </location>
</feature>
<dbReference type="CDD" id="cd01949">
    <property type="entry name" value="GGDEF"/>
    <property type="match status" value="1"/>
</dbReference>
<sequence>MESQDNFAYLLPFIFLTFGLVFLGMARLGDRSAPAWGFGYIAAALGFATPMLLGFLPARGQAVLANAFFFTGFYLYGDALLLRFRRPRLRKARMALWAAGMACAGYFILVADSMRGELMTSDLFCLALLTLPLVTVVGHLRRPIDIALFGIVGLVFLETLVRLVTMTVVMTDQTYVGFERFLASDYAFVMQVGASIIGFLMALTALAATVLDVIGGHQDAAHRDPLTNALNRRGFDRAVAELGELGERGVVICSDVDHFKRVNDDYGHAAGDVVITILVELFRRQLPEGALIARFGGEEFVAFLPGMSLTEGGVHAEVICHAFANRRWETTGIRRKVTASFGVCAVSRNDRSVHEAIARADSCLYAAKDAGRNRVVIEGRQRTDGSATIHSITAA</sequence>
<feature type="transmembrane region" description="Helical" evidence="3">
    <location>
        <begin position="188"/>
        <end position="214"/>
    </location>
</feature>
<feature type="transmembrane region" description="Helical" evidence="3">
    <location>
        <begin position="147"/>
        <end position="168"/>
    </location>
</feature>
<evidence type="ECO:0000256" key="3">
    <source>
        <dbReference type="SAM" id="Phobius"/>
    </source>
</evidence>
<feature type="transmembrane region" description="Helical" evidence="3">
    <location>
        <begin position="123"/>
        <end position="140"/>
    </location>
</feature>
<feature type="transmembrane region" description="Helical" evidence="3">
    <location>
        <begin position="94"/>
        <end position="111"/>
    </location>
</feature>
<dbReference type="InterPro" id="IPR000160">
    <property type="entry name" value="GGDEF_dom"/>
</dbReference>
<feature type="transmembrane region" description="Helical" evidence="3">
    <location>
        <begin position="62"/>
        <end position="82"/>
    </location>
</feature>
<evidence type="ECO:0000256" key="1">
    <source>
        <dbReference type="ARBA" id="ARBA00012528"/>
    </source>
</evidence>
<dbReference type="PANTHER" id="PTHR45138">
    <property type="entry name" value="REGULATORY COMPONENTS OF SENSORY TRANSDUCTION SYSTEM"/>
    <property type="match status" value="1"/>
</dbReference>
<name>A0ABT9PSI2_9HYPH</name>
<dbReference type="NCBIfam" id="TIGR00254">
    <property type="entry name" value="GGDEF"/>
    <property type="match status" value="1"/>
</dbReference>
<dbReference type="EMBL" id="JAUSRF010000006">
    <property type="protein sequence ID" value="MDP9837416.1"/>
    <property type="molecule type" value="Genomic_DNA"/>
</dbReference>
<dbReference type="Proteomes" id="UP001241472">
    <property type="component" value="Unassembled WGS sequence"/>
</dbReference>
<protein>
    <recommendedName>
        <fullName evidence="1">diguanylate cyclase</fullName>
        <ecNumber evidence="1">2.7.7.65</ecNumber>
    </recommendedName>
</protein>
<feature type="transmembrane region" description="Helical" evidence="3">
    <location>
        <begin position="38"/>
        <end position="56"/>
    </location>
</feature>
<evidence type="ECO:0000259" key="4">
    <source>
        <dbReference type="PROSITE" id="PS50887"/>
    </source>
</evidence>
<dbReference type="PANTHER" id="PTHR45138:SF9">
    <property type="entry name" value="DIGUANYLATE CYCLASE DGCM-RELATED"/>
    <property type="match status" value="1"/>
</dbReference>
<comment type="catalytic activity">
    <reaction evidence="2">
        <text>2 GTP = 3',3'-c-di-GMP + 2 diphosphate</text>
        <dbReference type="Rhea" id="RHEA:24898"/>
        <dbReference type="ChEBI" id="CHEBI:33019"/>
        <dbReference type="ChEBI" id="CHEBI:37565"/>
        <dbReference type="ChEBI" id="CHEBI:58805"/>
        <dbReference type="EC" id="2.7.7.65"/>
    </reaction>
</comment>
<organism evidence="5 6">
    <name type="scientific">Neorhizobium huautlense</name>
    <dbReference type="NCBI Taxonomy" id="67774"/>
    <lineage>
        <taxon>Bacteria</taxon>
        <taxon>Pseudomonadati</taxon>
        <taxon>Pseudomonadota</taxon>
        <taxon>Alphaproteobacteria</taxon>
        <taxon>Hyphomicrobiales</taxon>
        <taxon>Rhizobiaceae</taxon>
        <taxon>Rhizobium/Agrobacterium group</taxon>
        <taxon>Neorhizobium</taxon>
    </lineage>
</organism>
<dbReference type="SUPFAM" id="SSF55073">
    <property type="entry name" value="Nucleotide cyclase"/>
    <property type="match status" value="1"/>
</dbReference>
<keyword evidence="3" id="KW-1133">Transmembrane helix</keyword>
<dbReference type="Pfam" id="PF00990">
    <property type="entry name" value="GGDEF"/>
    <property type="match status" value="1"/>
</dbReference>
<keyword evidence="3" id="KW-0812">Transmembrane</keyword>
<dbReference type="InterPro" id="IPR043128">
    <property type="entry name" value="Rev_trsase/Diguanyl_cyclase"/>
</dbReference>
<keyword evidence="3" id="KW-0472">Membrane</keyword>
<dbReference type="InterPro" id="IPR050469">
    <property type="entry name" value="Diguanylate_Cyclase"/>
</dbReference>
<dbReference type="EC" id="2.7.7.65" evidence="1"/>
<dbReference type="Gene3D" id="3.30.70.270">
    <property type="match status" value="1"/>
</dbReference>
<dbReference type="InterPro" id="IPR029787">
    <property type="entry name" value="Nucleotide_cyclase"/>
</dbReference>
<proteinExistence type="predicted"/>
<dbReference type="SMART" id="SM00267">
    <property type="entry name" value="GGDEF"/>
    <property type="match status" value="1"/>
</dbReference>
<comment type="caution">
    <text evidence="5">The sequence shown here is derived from an EMBL/GenBank/DDBJ whole genome shotgun (WGS) entry which is preliminary data.</text>
</comment>
<accession>A0ABT9PSI2</accession>